<keyword evidence="3" id="KW-0732">Signal</keyword>
<dbReference type="SUPFAM" id="SSF48726">
    <property type="entry name" value="Immunoglobulin"/>
    <property type="match status" value="2"/>
</dbReference>
<keyword evidence="4 9" id="KW-1133">Transmembrane helix</keyword>
<reference evidence="11" key="2">
    <citation type="submission" date="2025-09" db="UniProtKB">
        <authorList>
            <consortium name="Ensembl"/>
        </authorList>
    </citation>
    <scope>IDENTIFICATION</scope>
</reference>
<dbReference type="InterPro" id="IPR013106">
    <property type="entry name" value="Ig_V-set"/>
</dbReference>
<evidence type="ECO:0000256" key="5">
    <source>
        <dbReference type="ARBA" id="ARBA00023136"/>
    </source>
</evidence>
<evidence type="ECO:0000256" key="4">
    <source>
        <dbReference type="ARBA" id="ARBA00022989"/>
    </source>
</evidence>
<organism evidence="11 12">
    <name type="scientific">Paramormyrops kingsleyae</name>
    <dbReference type="NCBI Taxonomy" id="1676925"/>
    <lineage>
        <taxon>Eukaryota</taxon>
        <taxon>Metazoa</taxon>
        <taxon>Chordata</taxon>
        <taxon>Craniata</taxon>
        <taxon>Vertebrata</taxon>
        <taxon>Euteleostomi</taxon>
        <taxon>Actinopterygii</taxon>
        <taxon>Neopterygii</taxon>
        <taxon>Teleostei</taxon>
        <taxon>Osteoglossocephala</taxon>
        <taxon>Osteoglossomorpha</taxon>
        <taxon>Osteoglossiformes</taxon>
        <taxon>Mormyridae</taxon>
        <taxon>Paramormyrops</taxon>
    </lineage>
</organism>
<dbReference type="GO" id="GO:0043025">
    <property type="term" value="C:neuronal cell body"/>
    <property type="evidence" value="ECO:0007669"/>
    <property type="project" value="TreeGrafter"/>
</dbReference>
<dbReference type="InterPro" id="IPR036179">
    <property type="entry name" value="Ig-like_dom_sf"/>
</dbReference>
<protein>
    <recommendedName>
        <fullName evidence="10">Ig-like domain-containing protein</fullName>
    </recommendedName>
</protein>
<dbReference type="GO" id="GO:0098632">
    <property type="term" value="F:cell-cell adhesion mediator activity"/>
    <property type="evidence" value="ECO:0007669"/>
    <property type="project" value="InterPro"/>
</dbReference>
<dbReference type="GO" id="GO:0034113">
    <property type="term" value="P:heterotypic cell-cell adhesion"/>
    <property type="evidence" value="ECO:0007669"/>
    <property type="project" value="TreeGrafter"/>
</dbReference>
<dbReference type="InterPro" id="IPR007110">
    <property type="entry name" value="Ig-like_dom"/>
</dbReference>
<dbReference type="AlphaFoldDB" id="A0A3B3SA44"/>
<keyword evidence="7" id="KW-0325">Glycoprotein</keyword>
<dbReference type="GeneTree" id="ENSGT00530000063970"/>
<evidence type="ECO:0000256" key="2">
    <source>
        <dbReference type="ARBA" id="ARBA00022692"/>
    </source>
</evidence>
<dbReference type="SMART" id="SM00409">
    <property type="entry name" value="IG"/>
    <property type="match status" value="1"/>
</dbReference>
<dbReference type="InterPro" id="IPR013783">
    <property type="entry name" value="Ig-like_fold"/>
</dbReference>
<feature type="domain" description="Ig-like" evidence="10">
    <location>
        <begin position="84"/>
        <end position="176"/>
    </location>
</feature>
<dbReference type="GO" id="GO:0030424">
    <property type="term" value="C:axon"/>
    <property type="evidence" value="ECO:0007669"/>
    <property type="project" value="TreeGrafter"/>
</dbReference>
<dbReference type="PANTHER" id="PTHR46841">
    <property type="entry name" value="OX-2 MEMBRANE GLYCOPROTEIN"/>
    <property type="match status" value="1"/>
</dbReference>
<dbReference type="PANTHER" id="PTHR46841:SF7">
    <property type="entry name" value="IG-LIKE DOMAIN-CONTAINING PROTEIN"/>
    <property type="match status" value="1"/>
</dbReference>
<evidence type="ECO:0000256" key="7">
    <source>
        <dbReference type="ARBA" id="ARBA00023180"/>
    </source>
</evidence>
<dbReference type="Ensembl" id="ENSPKIT00000007636.1">
    <property type="protein sequence ID" value="ENSPKIP00000026876.1"/>
    <property type="gene ID" value="ENSPKIG00000009175.1"/>
</dbReference>
<dbReference type="GO" id="GO:0016020">
    <property type="term" value="C:membrane"/>
    <property type="evidence" value="ECO:0007669"/>
    <property type="project" value="UniProtKB-SubCell"/>
</dbReference>
<evidence type="ECO:0000256" key="9">
    <source>
        <dbReference type="SAM" id="Phobius"/>
    </source>
</evidence>
<dbReference type="Proteomes" id="UP000261540">
    <property type="component" value="Unplaced"/>
</dbReference>
<dbReference type="PROSITE" id="PS50835">
    <property type="entry name" value="IG_LIKE"/>
    <property type="match status" value="1"/>
</dbReference>
<evidence type="ECO:0000313" key="12">
    <source>
        <dbReference type="Proteomes" id="UP000261540"/>
    </source>
</evidence>
<dbReference type="InterPro" id="IPR047164">
    <property type="entry name" value="OX2G-like"/>
</dbReference>
<evidence type="ECO:0000256" key="1">
    <source>
        <dbReference type="ARBA" id="ARBA00004167"/>
    </source>
</evidence>
<comment type="subcellular location">
    <subcellularLocation>
        <location evidence="1">Membrane</location>
        <topology evidence="1">Single-pass membrane protein</topology>
    </subcellularLocation>
</comment>
<evidence type="ECO:0000313" key="11">
    <source>
        <dbReference type="Ensembl" id="ENSPKIP00000026876.1"/>
    </source>
</evidence>
<sequence>MTQLPADEHFTSGTAVNYAVWGLSKHQPAFLKETSSQSSLQIAEDSVLSRMDSRALISMLFFSLLSTGFSTEVKAHGDTSAAFGQNASFFCYLSNPAGVSQVTWQKLRKNGVVDDLATYSTRFGKNEMKPNVKFLEALLNSTSIIVNNVSTADEGCYFCTFHVYPSGSVRKETCLTVHGISNVSTKLILSNKETPQAGDVVSCSVTGKPAPKVTWSRPDWQANESVVSNEDGTATVSINWTLSTEDLEDKYVDCVIGSRLERIYFSNNTDTDRHHLVVAGVLPILVIVVLLALFIVYRHVAKRQKGCARGFIERSCCYSVVSSEGECPVAERCLPSSACLAV</sequence>
<feature type="transmembrane region" description="Helical" evidence="9">
    <location>
        <begin position="276"/>
        <end position="297"/>
    </location>
</feature>
<proteinExistence type="predicted"/>
<keyword evidence="2 9" id="KW-0812">Transmembrane</keyword>
<keyword evidence="6" id="KW-1015">Disulfide bond</keyword>
<evidence type="ECO:0000259" key="10">
    <source>
        <dbReference type="PROSITE" id="PS50835"/>
    </source>
</evidence>
<evidence type="ECO:0000256" key="3">
    <source>
        <dbReference type="ARBA" id="ARBA00022729"/>
    </source>
</evidence>
<dbReference type="GO" id="GO:0150079">
    <property type="term" value="P:negative regulation of neuroinflammatory response"/>
    <property type="evidence" value="ECO:0007669"/>
    <property type="project" value="TreeGrafter"/>
</dbReference>
<reference evidence="11" key="1">
    <citation type="submission" date="2025-08" db="UniProtKB">
        <authorList>
            <consortium name="Ensembl"/>
        </authorList>
    </citation>
    <scope>IDENTIFICATION</scope>
</reference>
<name>A0A3B3SA44_9TELE</name>
<dbReference type="Pfam" id="PF07686">
    <property type="entry name" value="V-set"/>
    <property type="match status" value="1"/>
</dbReference>
<dbReference type="Gene3D" id="2.60.40.10">
    <property type="entry name" value="Immunoglobulins"/>
    <property type="match status" value="2"/>
</dbReference>
<accession>A0A3B3SA44</accession>
<keyword evidence="12" id="KW-1185">Reference proteome</keyword>
<keyword evidence="5 9" id="KW-0472">Membrane</keyword>
<evidence type="ECO:0000256" key="8">
    <source>
        <dbReference type="ARBA" id="ARBA00023319"/>
    </source>
</evidence>
<dbReference type="InterPro" id="IPR003599">
    <property type="entry name" value="Ig_sub"/>
</dbReference>
<dbReference type="GO" id="GO:0009986">
    <property type="term" value="C:cell surface"/>
    <property type="evidence" value="ECO:0007669"/>
    <property type="project" value="TreeGrafter"/>
</dbReference>
<keyword evidence="8" id="KW-0393">Immunoglobulin domain</keyword>
<evidence type="ECO:0000256" key="6">
    <source>
        <dbReference type="ARBA" id="ARBA00023157"/>
    </source>
</evidence>